<feature type="region of interest" description="Disordered" evidence="2">
    <location>
        <begin position="262"/>
        <end position="291"/>
    </location>
</feature>
<dbReference type="Gene3D" id="3.40.50.10320">
    <property type="entry name" value="LmbE-like"/>
    <property type="match status" value="1"/>
</dbReference>
<dbReference type="EMBL" id="BMVU01000003">
    <property type="protein sequence ID" value="GGX58628.1"/>
    <property type="molecule type" value="Genomic_DNA"/>
</dbReference>
<name>A0A918KE37_9ACTN</name>
<organism evidence="3 4">
    <name type="scientific">Streptomyces minutiscleroticus</name>
    <dbReference type="NCBI Taxonomy" id="68238"/>
    <lineage>
        <taxon>Bacteria</taxon>
        <taxon>Bacillati</taxon>
        <taxon>Actinomycetota</taxon>
        <taxon>Actinomycetes</taxon>
        <taxon>Kitasatosporales</taxon>
        <taxon>Streptomycetaceae</taxon>
        <taxon>Streptomyces</taxon>
    </lineage>
</organism>
<evidence type="ECO:0000256" key="2">
    <source>
        <dbReference type="SAM" id="MobiDB-lite"/>
    </source>
</evidence>
<sequence>MSAPGTGTAIGPRTAVAVSPHLDDAVFSAGGVLALLARAGWRVRVVTCFTATVEDPGPFALSTQLDKGLPADADYMALRRAEDAAAQRRLGTLPPVHLPLPEAPHRGYGSPRELFTPPRPGDTAGTELARLLRPHLAPADLVLAPQAIGDHVDHLLTARAVAAAAPRARIAWWRDVPYVARALRSAGGPERAGPEGAVETTVDIGAVLPDKAAAARCYTTQLGFQFGGPGRTGEVLSAVARSEALRTGAPCAHAEVLRTGRTAGRALESLRDRRPAGRHSGRTSRRAAPSG</sequence>
<evidence type="ECO:0000313" key="3">
    <source>
        <dbReference type="EMBL" id="GGX58628.1"/>
    </source>
</evidence>
<dbReference type="SUPFAM" id="SSF102588">
    <property type="entry name" value="LmbE-like"/>
    <property type="match status" value="1"/>
</dbReference>
<dbReference type="Pfam" id="PF02585">
    <property type="entry name" value="PIG-L"/>
    <property type="match status" value="1"/>
</dbReference>
<dbReference type="InterPro" id="IPR024078">
    <property type="entry name" value="LmbE-like_dom_sf"/>
</dbReference>
<keyword evidence="4" id="KW-1185">Reference proteome</keyword>
<dbReference type="GO" id="GO:0016137">
    <property type="term" value="P:glycoside metabolic process"/>
    <property type="evidence" value="ECO:0007669"/>
    <property type="project" value="UniProtKB-ARBA"/>
</dbReference>
<dbReference type="AlphaFoldDB" id="A0A918KE37"/>
<evidence type="ECO:0000256" key="1">
    <source>
        <dbReference type="ARBA" id="ARBA00022833"/>
    </source>
</evidence>
<accession>A0A918KE37</accession>
<feature type="region of interest" description="Disordered" evidence="2">
    <location>
        <begin position="94"/>
        <end position="118"/>
    </location>
</feature>
<evidence type="ECO:0000313" key="4">
    <source>
        <dbReference type="Proteomes" id="UP000619244"/>
    </source>
</evidence>
<protein>
    <submittedName>
        <fullName evidence="3">GlcNAc-PI de-N-acetylase</fullName>
    </submittedName>
</protein>
<reference evidence="3" key="1">
    <citation type="journal article" date="2014" name="Int. J. Syst. Evol. Microbiol.">
        <title>Complete genome sequence of Corynebacterium casei LMG S-19264T (=DSM 44701T), isolated from a smear-ripened cheese.</title>
        <authorList>
            <consortium name="US DOE Joint Genome Institute (JGI-PGF)"/>
            <person name="Walter F."/>
            <person name="Albersmeier A."/>
            <person name="Kalinowski J."/>
            <person name="Ruckert C."/>
        </authorList>
    </citation>
    <scope>NUCLEOTIDE SEQUENCE</scope>
    <source>
        <strain evidence="3">JCM 4790</strain>
    </source>
</reference>
<comment type="caution">
    <text evidence="3">The sequence shown here is derived from an EMBL/GenBank/DDBJ whole genome shotgun (WGS) entry which is preliminary data.</text>
</comment>
<dbReference type="InterPro" id="IPR003737">
    <property type="entry name" value="GlcNAc_PI_deacetylase-related"/>
</dbReference>
<keyword evidence="1" id="KW-0862">Zinc</keyword>
<gene>
    <name evidence="3" type="ORF">GCM10010358_10870</name>
</gene>
<dbReference type="Proteomes" id="UP000619244">
    <property type="component" value="Unassembled WGS sequence"/>
</dbReference>
<reference evidence="3" key="2">
    <citation type="submission" date="2020-09" db="EMBL/GenBank/DDBJ databases">
        <authorList>
            <person name="Sun Q."/>
            <person name="Ohkuma M."/>
        </authorList>
    </citation>
    <scope>NUCLEOTIDE SEQUENCE</scope>
    <source>
        <strain evidence="3">JCM 4790</strain>
    </source>
</reference>
<feature type="compositionally biased region" description="Basic residues" evidence="2">
    <location>
        <begin position="276"/>
        <end position="285"/>
    </location>
</feature>
<dbReference type="RefSeq" id="WP_229919139.1">
    <property type="nucleotide sequence ID" value="NZ_BMVU01000003.1"/>
</dbReference>
<proteinExistence type="predicted"/>